<evidence type="ECO:0008006" key="5">
    <source>
        <dbReference type="Google" id="ProtNLM"/>
    </source>
</evidence>
<gene>
    <name evidence="3" type="ORF">VitviT2T_029116</name>
</gene>
<dbReference type="Gene3D" id="3.30.420.40">
    <property type="match status" value="1"/>
</dbReference>
<proteinExistence type="inferred from homology"/>
<name>A0ABY9DXJ2_VITVI</name>
<dbReference type="EMBL" id="CP126665">
    <property type="protein sequence ID" value="WKA11636.1"/>
    <property type="molecule type" value="Genomic_DNA"/>
</dbReference>
<evidence type="ECO:0000313" key="3">
    <source>
        <dbReference type="EMBL" id="WKA11636.1"/>
    </source>
</evidence>
<dbReference type="SUPFAM" id="SSF53067">
    <property type="entry name" value="Actin-like ATPase domain"/>
    <property type="match status" value="1"/>
</dbReference>
<sequence>MGRSGRFNLDVPYSSRLQQQQQHASSIGSGGPPSIGPLLLPPQLPQSLFPLHMGSAAPRPAVIINYGTRYIKMGFSGNVEPCFIAPTVVAVNESFLNQNRSTTNPSYPIVHGQVYNWDVMERFWQQGIFNYLRCDQEDHYFLLAGSPLTAPESREYTGEIMFETFKCSWSLYCSAAGTRPCDRIHYIQVAVDDKDGAISGEIRSNGLKAYVHLYLAALNGDWKSAKAFLESNPQTVRTRITRLLETALHIAAMAGFASASDRDAIAPCRECTLAAVFTELLQRISGLADTIRGAKEAQRSNSREFRLRRRSLKKSNVFFLFRITPSAPPLPSPPRASVVHPLIGRSEISWPGTEPLTSA</sequence>
<protein>
    <recommendedName>
        <fullName evidence="5">Actin-related protein 3</fullName>
    </recommendedName>
</protein>
<dbReference type="Pfam" id="PF00022">
    <property type="entry name" value="Actin"/>
    <property type="match status" value="1"/>
</dbReference>
<accession>A0ABY9DXJ2</accession>
<organism evidence="3 4">
    <name type="scientific">Vitis vinifera</name>
    <name type="common">Grape</name>
    <dbReference type="NCBI Taxonomy" id="29760"/>
    <lineage>
        <taxon>Eukaryota</taxon>
        <taxon>Viridiplantae</taxon>
        <taxon>Streptophyta</taxon>
        <taxon>Embryophyta</taxon>
        <taxon>Tracheophyta</taxon>
        <taxon>Spermatophyta</taxon>
        <taxon>Magnoliopsida</taxon>
        <taxon>eudicotyledons</taxon>
        <taxon>Gunneridae</taxon>
        <taxon>Pentapetalae</taxon>
        <taxon>rosids</taxon>
        <taxon>Vitales</taxon>
        <taxon>Vitaceae</taxon>
        <taxon>Viteae</taxon>
        <taxon>Vitis</taxon>
    </lineage>
</organism>
<evidence type="ECO:0000256" key="1">
    <source>
        <dbReference type="RuleBase" id="RU000487"/>
    </source>
</evidence>
<dbReference type="PANTHER" id="PTHR11937">
    <property type="entry name" value="ACTIN"/>
    <property type="match status" value="1"/>
</dbReference>
<keyword evidence="4" id="KW-1185">Reference proteome</keyword>
<feature type="region of interest" description="Disordered" evidence="2">
    <location>
        <begin position="1"/>
        <end position="32"/>
    </location>
</feature>
<dbReference type="SMART" id="SM00268">
    <property type="entry name" value="ACTIN"/>
    <property type="match status" value="1"/>
</dbReference>
<comment type="similarity">
    <text evidence="1">Belongs to the actin family.</text>
</comment>
<reference evidence="3 4" key="1">
    <citation type="journal article" date="2023" name="Hortic Res">
        <title>The complete reference genome for grapevine (Vitis vinifera L.) genetics and breeding.</title>
        <authorList>
            <person name="Shi X."/>
            <person name="Cao S."/>
            <person name="Wang X."/>
            <person name="Huang S."/>
            <person name="Wang Y."/>
            <person name="Liu Z."/>
            <person name="Liu W."/>
            <person name="Leng X."/>
            <person name="Peng Y."/>
            <person name="Wang N."/>
            <person name="Wang Y."/>
            <person name="Ma Z."/>
            <person name="Xu X."/>
            <person name="Zhang F."/>
            <person name="Xue H."/>
            <person name="Zhong H."/>
            <person name="Wang Y."/>
            <person name="Zhang K."/>
            <person name="Velt A."/>
            <person name="Avia K."/>
            <person name="Holtgrawe D."/>
            <person name="Grimplet J."/>
            <person name="Matus J.T."/>
            <person name="Ware D."/>
            <person name="Wu X."/>
            <person name="Wang H."/>
            <person name="Liu C."/>
            <person name="Fang Y."/>
            <person name="Rustenholz C."/>
            <person name="Cheng Z."/>
            <person name="Xiao H."/>
            <person name="Zhou Y."/>
        </authorList>
    </citation>
    <scope>NUCLEOTIDE SEQUENCE [LARGE SCALE GENOMIC DNA]</scope>
    <source>
        <strain evidence="4">cv. Pinot noir / PN40024</strain>
        <tissue evidence="3">Leaf</tissue>
    </source>
</reference>
<evidence type="ECO:0000256" key="2">
    <source>
        <dbReference type="SAM" id="MobiDB-lite"/>
    </source>
</evidence>
<dbReference type="InterPro" id="IPR043129">
    <property type="entry name" value="ATPase_NBD"/>
</dbReference>
<dbReference type="Proteomes" id="UP001227230">
    <property type="component" value="Chromosome 18"/>
</dbReference>
<feature type="compositionally biased region" description="Polar residues" evidence="2">
    <location>
        <begin position="15"/>
        <end position="24"/>
    </location>
</feature>
<dbReference type="InterPro" id="IPR004000">
    <property type="entry name" value="Actin"/>
</dbReference>
<evidence type="ECO:0000313" key="4">
    <source>
        <dbReference type="Proteomes" id="UP001227230"/>
    </source>
</evidence>